<dbReference type="InterPro" id="IPR041662">
    <property type="entry name" value="SusD-like_2"/>
</dbReference>
<dbReference type="Pfam" id="PF12771">
    <property type="entry name" value="SusD-like_2"/>
    <property type="match status" value="1"/>
</dbReference>
<accession>A0A212K7G8</accession>
<dbReference type="SUPFAM" id="SSF48452">
    <property type="entry name" value="TPR-like"/>
    <property type="match status" value="1"/>
</dbReference>
<dbReference type="InterPro" id="IPR011990">
    <property type="entry name" value="TPR-like_helical_dom_sf"/>
</dbReference>
<dbReference type="EMBL" id="FLUM01000003">
    <property type="protein sequence ID" value="SBW07664.1"/>
    <property type="molecule type" value="Genomic_DNA"/>
</dbReference>
<dbReference type="Gene3D" id="1.25.40.390">
    <property type="match status" value="1"/>
</dbReference>
<reference evidence="1" key="1">
    <citation type="submission" date="2016-04" db="EMBL/GenBank/DDBJ databases">
        <authorList>
            <person name="Evans L.H."/>
            <person name="Alamgir A."/>
            <person name="Owens N."/>
            <person name="Weber N.D."/>
            <person name="Virtaneva K."/>
            <person name="Barbian K."/>
            <person name="Babar A."/>
            <person name="Rosenke K."/>
        </authorList>
    </citation>
    <scope>NUCLEOTIDE SEQUENCE</scope>
    <source>
        <strain evidence="1">86-1</strain>
    </source>
</reference>
<dbReference type="AlphaFoldDB" id="A0A212K7G8"/>
<evidence type="ECO:0008006" key="2">
    <source>
        <dbReference type="Google" id="ProtNLM"/>
    </source>
</evidence>
<proteinExistence type="predicted"/>
<evidence type="ECO:0000313" key="1">
    <source>
        <dbReference type="EMBL" id="SBW07664.1"/>
    </source>
</evidence>
<gene>
    <name evidence="1" type="ORF">KL86DYS1_31727</name>
</gene>
<protein>
    <recommendedName>
        <fullName evidence="2">Lipoprotein</fullName>
    </recommendedName>
</protein>
<sequence>MKKIIFFIFTILVCMTSCNDLEELNKDPNNPTETHPQLLLTQIQWTAFREFLGTSPLYADKMLVQTDGENSYQYYKWNRGDYSYTKMKDISKMMEEAQKINENSYIALGKFFRAYYFYNMTLRFGDIPYSEALKGESDNIFAPVYDSQKDVITGILNELEEANTIIENEKATIKGDIIYNGDTDKWQRLINSFRLKVLLSLSHKESDTDLNVKSKFASIVQSEPLMSSNQDNGQLVYLDQADNRYPEFNSSSFGSGMYIDSTFIKRLQDHKDPRLFLFCTQTKEAKEAGKAIDDFTAYEGGDPAAAYGTVNEKATKGKVSKVLERFYQDPTNEPSILLGYAELQFILSEACVRGWISGDAATYYNNGIKSSFKFYESYAKGLSAYVSEDIVNSYLTNPTNNFSTKSTNDEKIQAIVLQKYFQSFFQGGWTPFYENLRTGYPEFHRIKGVEIPYRWIYPQSEYNYNADNVSAAITRQFGNGNDKINQKTWWLK</sequence>
<name>A0A212K7G8_9BACT</name>
<dbReference type="RefSeq" id="WP_296944850.1">
    <property type="nucleotide sequence ID" value="NZ_LT599032.1"/>
</dbReference>
<organism evidence="1">
    <name type="scientific">uncultured Dysgonomonas sp</name>
    <dbReference type="NCBI Taxonomy" id="206096"/>
    <lineage>
        <taxon>Bacteria</taxon>
        <taxon>Pseudomonadati</taxon>
        <taxon>Bacteroidota</taxon>
        <taxon>Bacteroidia</taxon>
        <taxon>Bacteroidales</taxon>
        <taxon>Dysgonomonadaceae</taxon>
        <taxon>Dysgonomonas</taxon>
        <taxon>environmental samples</taxon>
    </lineage>
</organism>
<dbReference type="CDD" id="cd08977">
    <property type="entry name" value="SusD"/>
    <property type="match status" value="1"/>
</dbReference>